<accession>A0ABU0MLA5</accession>
<dbReference type="NCBIfam" id="NF007141">
    <property type="entry name" value="PRK09585.1-5"/>
    <property type="match status" value="1"/>
</dbReference>
<dbReference type="InterPro" id="IPR043129">
    <property type="entry name" value="ATPase_NBD"/>
</dbReference>
<comment type="pathway">
    <text evidence="2">Cell wall biogenesis; peptidoglycan recycling.</text>
</comment>
<comment type="catalytic activity">
    <reaction evidence="2">
        <text>1,6-anhydro-N-acetyl-beta-muramate + ATP + H2O = N-acetyl-D-muramate 6-phosphate + ADP + H(+)</text>
        <dbReference type="Rhea" id="RHEA:24952"/>
        <dbReference type="ChEBI" id="CHEBI:15377"/>
        <dbReference type="ChEBI" id="CHEBI:15378"/>
        <dbReference type="ChEBI" id="CHEBI:30616"/>
        <dbReference type="ChEBI" id="CHEBI:58690"/>
        <dbReference type="ChEBI" id="CHEBI:58722"/>
        <dbReference type="ChEBI" id="CHEBI:456216"/>
        <dbReference type="EC" id="2.7.1.170"/>
    </reaction>
</comment>
<feature type="compositionally biased region" description="Gly residues" evidence="3">
    <location>
        <begin position="1"/>
        <end position="16"/>
    </location>
</feature>
<feature type="region of interest" description="Disordered" evidence="3">
    <location>
        <begin position="1"/>
        <end position="22"/>
    </location>
</feature>
<dbReference type="EMBL" id="JAUSVU010000009">
    <property type="protein sequence ID" value="MDQ0533971.1"/>
    <property type="molecule type" value="Genomic_DNA"/>
</dbReference>
<sequence>MGNWGGERGEAQGGGRQGRDGLRTVVGLMSGTSMDGIDAALLRTDGRERVEPLAFVTVPYDDGFRARLRGCLGGKGAVEQAADQAVHQVERELTDAHAGAVRRLLAEAGCAAADVDLIGFHGQTIHHAPEERRTLQIGDGARLAGATGIAVVNDFRSADVAAGGQGAPLVPLFHRALAHGLPRPLGILNIGGVANVTWIGPEPQDGLGEAAVVACDTGPGNALIDDWMLRHGLGRFDAGGALAAAGRVDEAALAALLAHPYFDRPAPKSLDRDAFDPAPVTGLSTADGAATLTAFTAEAVVRVVRHLPAPPVRWLVCGGGRRNATLMAMLADRLGVAVESADGVGWDGDALEAQAFGYLAVRSRLGLPLSLPATTGVPSPMTGGRFHPVR</sequence>
<protein>
    <recommendedName>
        <fullName evidence="2">Anhydro-N-acetylmuramic acid kinase</fullName>
        <ecNumber evidence="2">2.7.1.170</ecNumber>
    </recommendedName>
    <alternativeName>
        <fullName evidence="2">AnhMurNAc kinase</fullName>
    </alternativeName>
</protein>
<dbReference type="RefSeq" id="WP_209982736.1">
    <property type="nucleotide sequence ID" value="NZ_JAGINO010000009.1"/>
</dbReference>
<keyword evidence="2 4" id="KW-0418">Kinase</keyword>
<dbReference type="Proteomes" id="UP001244552">
    <property type="component" value="Unassembled WGS sequence"/>
</dbReference>
<comment type="caution">
    <text evidence="4">The sequence shown here is derived from an EMBL/GenBank/DDBJ whole genome shotgun (WGS) entry which is preliminary data.</text>
</comment>
<keyword evidence="2 4" id="KW-0808">Transferase</keyword>
<dbReference type="EC" id="2.7.1.170" evidence="2"/>
<evidence type="ECO:0000256" key="1">
    <source>
        <dbReference type="ARBA" id="ARBA00023277"/>
    </source>
</evidence>
<dbReference type="InterPro" id="IPR005338">
    <property type="entry name" value="Anhydro_N_Ac-Mur_kinase"/>
</dbReference>
<comment type="function">
    <text evidence="2">Catalyzes the specific phosphorylation of 1,6-anhydro-N-acetylmuramic acid (anhMurNAc) with the simultaneous cleavage of the 1,6-anhydro ring, generating MurNAc-6-P. Is required for the utilization of anhMurNAc either imported from the medium or derived from its own cell wall murein, and thus plays a role in cell wall recycling.</text>
</comment>
<keyword evidence="2" id="KW-0547">Nucleotide-binding</keyword>
<reference evidence="4 5" key="1">
    <citation type="submission" date="2023-07" db="EMBL/GenBank/DDBJ databases">
        <title>Genomic Encyclopedia of Type Strains, Phase IV (KMG-IV): sequencing the most valuable type-strain genomes for metagenomic binning, comparative biology and taxonomic classification.</title>
        <authorList>
            <person name="Goeker M."/>
        </authorList>
    </citation>
    <scope>NUCLEOTIDE SEQUENCE [LARGE SCALE GENOMIC DNA]</scope>
    <source>
        <strain evidence="4 5">DSM 19922</strain>
    </source>
</reference>
<evidence type="ECO:0000313" key="5">
    <source>
        <dbReference type="Proteomes" id="UP001244552"/>
    </source>
</evidence>
<comment type="pathway">
    <text evidence="2">Amino-sugar metabolism; 1,6-anhydro-N-acetylmuramate degradation.</text>
</comment>
<dbReference type="Pfam" id="PF03702">
    <property type="entry name" value="AnmK"/>
    <property type="match status" value="1"/>
</dbReference>
<feature type="binding site" evidence="2">
    <location>
        <begin position="31"/>
        <end position="38"/>
    </location>
    <ligand>
        <name>ATP</name>
        <dbReference type="ChEBI" id="CHEBI:30616"/>
    </ligand>
</feature>
<evidence type="ECO:0000256" key="3">
    <source>
        <dbReference type="SAM" id="MobiDB-lite"/>
    </source>
</evidence>
<dbReference type="PANTHER" id="PTHR30605:SF0">
    <property type="entry name" value="ANHYDRO-N-ACETYLMURAMIC ACID KINASE"/>
    <property type="match status" value="1"/>
</dbReference>
<comment type="similarity">
    <text evidence="2">Belongs to the anhydro-N-acetylmuramic acid kinase family.</text>
</comment>
<dbReference type="PANTHER" id="PTHR30605">
    <property type="entry name" value="ANHYDRO-N-ACETYLMURAMIC ACID KINASE"/>
    <property type="match status" value="1"/>
</dbReference>
<dbReference type="GO" id="GO:0016301">
    <property type="term" value="F:kinase activity"/>
    <property type="evidence" value="ECO:0007669"/>
    <property type="project" value="UniProtKB-KW"/>
</dbReference>
<keyword evidence="1 2" id="KW-0119">Carbohydrate metabolism</keyword>
<evidence type="ECO:0000313" key="4">
    <source>
        <dbReference type="EMBL" id="MDQ0533971.1"/>
    </source>
</evidence>
<dbReference type="SUPFAM" id="SSF53067">
    <property type="entry name" value="Actin-like ATPase domain"/>
    <property type="match status" value="1"/>
</dbReference>
<gene>
    <name evidence="2" type="primary">anmK</name>
    <name evidence="4" type="ORF">QO018_002838</name>
</gene>
<keyword evidence="2" id="KW-0067">ATP-binding</keyword>
<dbReference type="Gene3D" id="3.30.420.40">
    <property type="match status" value="2"/>
</dbReference>
<dbReference type="HAMAP" id="MF_01270">
    <property type="entry name" value="AnhMurNAc_kinase"/>
    <property type="match status" value="1"/>
</dbReference>
<keyword evidence="5" id="KW-1185">Reference proteome</keyword>
<name>A0ABU0MLA5_9PROT</name>
<organism evidence="4 5">
    <name type="scientific">Azospirillum picis</name>
    <dbReference type="NCBI Taxonomy" id="488438"/>
    <lineage>
        <taxon>Bacteria</taxon>
        <taxon>Pseudomonadati</taxon>
        <taxon>Pseudomonadota</taxon>
        <taxon>Alphaproteobacteria</taxon>
        <taxon>Rhodospirillales</taxon>
        <taxon>Azospirillaceae</taxon>
        <taxon>Azospirillum</taxon>
    </lineage>
</organism>
<evidence type="ECO:0000256" key="2">
    <source>
        <dbReference type="HAMAP-Rule" id="MF_01270"/>
    </source>
</evidence>
<proteinExistence type="inferred from homology"/>